<evidence type="ECO:0000256" key="4">
    <source>
        <dbReference type="ARBA" id="ARBA00023155"/>
    </source>
</evidence>
<dbReference type="InterPro" id="IPR051649">
    <property type="entry name" value="CUT_Homeobox"/>
</dbReference>
<reference evidence="11" key="1">
    <citation type="submission" date="2022-11" db="UniProtKB">
        <authorList>
            <consortium name="WormBaseParasite"/>
        </authorList>
    </citation>
    <scope>IDENTIFICATION</scope>
</reference>
<evidence type="ECO:0000256" key="6">
    <source>
        <dbReference type="ARBA" id="ARBA00023242"/>
    </source>
</evidence>
<keyword evidence="2" id="KW-0805">Transcription regulation</keyword>
<dbReference type="WBParaSite" id="PDA_v2.g12139.t1">
    <property type="protein sequence ID" value="PDA_v2.g12139.t1"/>
    <property type="gene ID" value="PDA_v2.g12139"/>
</dbReference>
<feature type="domain" description="CUT" evidence="9">
    <location>
        <begin position="272"/>
        <end position="359"/>
    </location>
</feature>
<dbReference type="GO" id="GO:0000978">
    <property type="term" value="F:RNA polymerase II cis-regulatory region sequence-specific DNA binding"/>
    <property type="evidence" value="ECO:0007669"/>
    <property type="project" value="TreeGrafter"/>
</dbReference>
<feature type="region of interest" description="Disordered" evidence="7">
    <location>
        <begin position="97"/>
        <end position="251"/>
    </location>
</feature>
<dbReference type="SMART" id="SM01109">
    <property type="entry name" value="CUT"/>
    <property type="match status" value="1"/>
</dbReference>
<keyword evidence="4" id="KW-0371">Homeobox</keyword>
<dbReference type="PROSITE" id="PS51042">
    <property type="entry name" value="CUT"/>
    <property type="match status" value="1"/>
</dbReference>
<dbReference type="Gene3D" id="1.10.260.40">
    <property type="entry name" value="lambda repressor-like DNA-binding domains"/>
    <property type="match status" value="1"/>
</dbReference>
<dbReference type="AlphaFoldDB" id="A0A914P2R9"/>
<evidence type="ECO:0000313" key="10">
    <source>
        <dbReference type="Proteomes" id="UP000887578"/>
    </source>
</evidence>
<dbReference type="GO" id="GO:0005634">
    <property type="term" value="C:nucleus"/>
    <property type="evidence" value="ECO:0007669"/>
    <property type="project" value="UniProtKB-SubCell"/>
</dbReference>
<organism evidence="10 11">
    <name type="scientific">Panagrolaimus davidi</name>
    <dbReference type="NCBI Taxonomy" id="227884"/>
    <lineage>
        <taxon>Eukaryota</taxon>
        <taxon>Metazoa</taxon>
        <taxon>Ecdysozoa</taxon>
        <taxon>Nematoda</taxon>
        <taxon>Chromadorea</taxon>
        <taxon>Rhabditida</taxon>
        <taxon>Tylenchina</taxon>
        <taxon>Panagrolaimomorpha</taxon>
        <taxon>Panagrolaimoidea</taxon>
        <taxon>Panagrolaimidae</taxon>
        <taxon>Panagrolaimus</taxon>
    </lineage>
</organism>
<evidence type="ECO:0000256" key="2">
    <source>
        <dbReference type="ARBA" id="ARBA00023015"/>
    </source>
</evidence>
<dbReference type="Proteomes" id="UP000887578">
    <property type="component" value="Unplaced"/>
</dbReference>
<dbReference type="Gene3D" id="3.40.50.10190">
    <property type="entry name" value="BRCT domain"/>
    <property type="match status" value="1"/>
</dbReference>
<dbReference type="Pfam" id="PF12738">
    <property type="entry name" value="PTCB-BRCT"/>
    <property type="match status" value="1"/>
</dbReference>
<evidence type="ECO:0000259" key="9">
    <source>
        <dbReference type="PROSITE" id="PS51042"/>
    </source>
</evidence>
<dbReference type="Pfam" id="PF02376">
    <property type="entry name" value="CUT"/>
    <property type="match status" value="1"/>
</dbReference>
<evidence type="ECO:0000256" key="3">
    <source>
        <dbReference type="ARBA" id="ARBA00023125"/>
    </source>
</evidence>
<keyword evidence="6" id="KW-0539">Nucleus</keyword>
<dbReference type="SUPFAM" id="SSF47413">
    <property type="entry name" value="lambda repressor-like DNA-binding domains"/>
    <property type="match status" value="1"/>
</dbReference>
<dbReference type="InterPro" id="IPR036420">
    <property type="entry name" value="BRCT_dom_sf"/>
</dbReference>
<accession>A0A914P2R9</accession>
<evidence type="ECO:0000256" key="1">
    <source>
        <dbReference type="ARBA" id="ARBA00004123"/>
    </source>
</evidence>
<dbReference type="InterPro" id="IPR001357">
    <property type="entry name" value="BRCT_dom"/>
</dbReference>
<dbReference type="PANTHER" id="PTHR14057:SF32">
    <property type="entry name" value="HOMEOBOX PROTEIN CEH-21-RELATED"/>
    <property type="match status" value="1"/>
</dbReference>
<feature type="compositionally biased region" description="Polar residues" evidence="7">
    <location>
        <begin position="97"/>
        <end position="109"/>
    </location>
</feature>
<dbReference type="PANTHER" id="PTHR14057">
    <property type="entry name" value="TRANSCRIPTION FACTOR ONECUT"/>
    <property type="match status" value="1"/>
</dbReference>
<feature type="compositionally biased region" description="Acidic residues" evidence="7">
    <location>
        <begin position="211"/>
        <end position="220"/>
    </location>
</feature>
<dbReference type="InterPro" id="IPR003350">
    <property type="entry name" value="CUT_dom"/>
</dbReference>
<proteinExistence type="predicted"/>
<keyword evidence="5" id="KW-0804">Transcription</keyword>
<name>A0A914P2R9_9BILA</name>
<protein>
    <submittedName>
        <fullName evidence="11">BRCT domain-containing protein</fullName>
    </submittedName>
</protein>
<feature type="compositionally biased region" description="Basic and acidic residues" evidence="7">
    <location>
        <begin position="150"/>
        <end position="164"/>
    </location>
</feature>
<feature type="compositionally biased region" description="Basic and acidic residues" evidence="7">
    <location>
        <begin position="121"/>
        <end position="140"/>
    </location>
</feature>
<dbReference type="InterPro" id="IPR010982">
    <property type="entry name" value="Lambda_DNA-bd_dom_sf"/>
</dbReference>
<keyword evidence="3" id="KW-0238">DNA-binding</keyword>
<dbReference type="PROSITE" id="PS50172">
    <property type="entry name" value="BRCT"/>
    <property type="match status" value="1"/>
</dbReference>
<evidence type="ECO:0000259" key="8">
    <source>
        <dbReference type="PROSITE" id="PS50172"/>
    </source>
</evidence>
<evidence type="ECO:0000256" key="7">
    <source>
        <dbReference type="SAM" id="MobiDB-lite"/>
    </source>
</evidence>
<keyword evidence="10" id="KW-1185">Reference proteome</keyword>
<evidence type="ECO:0000313" key="11">
    <source>
        <dbReference type="WBParaSite" id="PDA_v2.g12139.t1"/>
    </source>
</evidence>
<dbReference type="GO" id="GO:0000981">
    <property type="term" value="F:DNA-binding transcription factor activity, RNA polymerase II-specific"/>
    <property type="evidence" value="ECO:0007669"/>
    <property type="project" value="TreeGrafter"/>
</dbReference>
<dbReference type="SUPFAM" id="SSF52113">
    <property type="entry name" value="BRCT domain"/>
    <property type="match status" value="1"/>
</dbReference>
<evidence type="ECO:0000256" key="5">
    <source>
        <dbReference type="ARBA" id="ARBA00023163"/>
    </source>
</evidence>
<comment type="subcellular location">
    <subcellularLocation>
        <location evidence="1">Nucleus</location>
    </subcellularLocation>
</comment>
<feature type="domain" description="BRCT" evidence="8">
    <location>
        <begin position="1"/>
        <end position="53"/>
    </location>
</feature>
<sequence length="383" mass="43636">MEQKTCTHLLLDSKDGEKYRKAVEWKTVKIVTLKWLMKCVEDGIRYEEDKYHPGVIPSTQMLVRDDSFFDADSADPFHHLSNQNLFGEIKAKNVQETNILPSKNDNNGKSAEEEATVSEDNGDKSEKQNVEPMDIDRPVLEDDQQAVVAENEKSNQVEPVKEATKASTSKQDMDDDDDSFTKTWSEVPIAKSQQQKVTKVKPRRRIFGIYEESEEGTDDSEANRSAAILSRVRPKPKRRLPAPEPEANSDDSIQIAEEAAPSPPQPTDNSDALNAQPTEAIDTKELCKQIQDELVRLGISQTVFAVKVADRSQKTVSETLKNPKAWEKLGKKGQYIYIRMYNWIKFSEQRRLSHFQNNEIKNYKQIGIDSEAVIQVIFKIVYK</sequence>